<protein>
    <submittedName>
        <fullName evidence="2">Uncharacterized protein</fullName>
    </submittedName>
</protein>
<reference evidence="2 3" key="1">
    <citation type="submission" date="2021-06" db="EMBL/GenBank/DDBJ databases">
        <authorList>
            <person name="Palmer J.M."/>
        </authorList>
    </citation>
    <scope>NUCLEOTIDE SEQUENCE [LARGE SCALE GENOMIC DNA]</scope>
    <source>
        <strain evidence="2 3">GA_2019</strain>
        <tissue evidence="2">Muscle</tissue>
    </source>
</reference>
<name>A0ABV0P7J7_9TELE</name>
<evidence type="ECO:0000256" key="1">
    <source>
        <dbReference type="SAM" id="MobiDB-lite"/>
    </source>
</evidence>
<keyword evidence="3" id="KW-1185">Reference proteome</keyword>
<organism evidence="2 3">
    <name type="scientific">Goodea atripinnis</name>
    <dbReference type="NCBI Taxonomy" id="208336"/>
    <lineage>
        <taxon>Eukaryota</taxon>
        <taxon>Metazoa</taxon>
        <taxon>Chordata</taxon>
        <taxon>Craniata</taxon>
        <taxon>Vertebrata</taxon>
        <taxon>Euteleostomi</taxon>
        <taxon>Actinopterygii</taxon>
        <taxon>Neopterygii</taxon>
        <taxon>Teleostei</taxon>
        <taxon>Neoteleostei</taxon>
        <taxon>Acanthomorphata</taxon>
        <taxon>Ovalentaria</taxon>
        <taxon>Atherinomorphae</taxon>
        <taxon>Cyprinodontiformes</taxon>
        <taxon>Goodeidae</taxon>
        <taxon>Goodea</taxon>
    </lineage>
</organism>
<proteinExistence type="predicted"/>
<comment type="caution">
    <text evidence="2">The sequence shown here is derived from an EMBL/GenBank/DDBJ whole genome shotgun (WGS) entry which is preliminary data.</text>
</comment>
<sequence>MSDSEPTFLHDAIMEVLPELPAVTRNILEEHLESIGVETYDDLRFVEEADWMTVRPENSSLWSVEASPAQSLSLLPVSPQSSSSSTSSSSSGLDTRWENSFETPWTLV</sequence>
<evidence type="ECO:0000313" key="2">
    <source>
        <dbReference type="EMBL" id="MEQ2179436.1"/>
    </source>
</evidence>
<feature type="compositionally biased region" description="Low complexity" evidence="1">
    <location>
        <begin position="73"/>
        <end position="91"/>
    </location>
</feature>
<evidence type="ECO:0000313" key="3">
    <source>
        <dbReference type="Proteomes" id="UP001476798"/>
    </source>
</evidence>
<accession>A0ABV0P7J7</accession>
<dbReference type="EMBL" id="JAHRIO010062818">
    <property type="protein sequence ID" value="MEQ2179436.1"/>
    <property type="molecule type" value="Genomic_DNA"/>
</dbReference>
<feature type="compositionally biased region" description="Polar residues" evidence="1">
    <location>
        <begin position="98"/>
        <end position="108"/>
    </location>
</feature>
<feature type="region of interest" description="Disordered" evidence="1">
    <location>
        <begin position="73"/>
        <end position="108"/>
    </location>
</feature>
<gene>
    <name evidence="2" type="ORF">GOODEAATRI_024875</name>
</gene>
<dbReference type="Proteomes" id="UP001476798">
    <property type="component" value="Unassembled WGS sequence"/>
</dbReference>